<keyword evidence="2" id="KW-1185">Reference proteome</keyword>
<accession>A0ACB0ZL36</accession>
<proteinExistence type="predicted"/>
<evidence type="ECO:0000313" key="1">
    <source>
        <dbReference type="EMBL" id="CAK5079819.1"/>
    </source>
</evidence>
<protein>
    <submittedName>
        <fullName evidence="1">Uncharacterized protein</fullName>
    </submittedName>
</protein>
<dbReference type="Proteomes" id="UP001497535">
    <property type="component" value="Unassembled WGS sequence"/>
</dbReference>
<comment type="caution">
    <text evidence="1">The sequence shown here is derived from an EMBL/GenBank/DDBJ whole genome shotgun (WGS) entry which is preliminary data.</text>
</comment>
<evidence type="ECO:0000313" key="2">
    <source>
        <dbReference type="Proteomes" id="UP001497535"/>
    </source>
</evidence>
<organism evidence="1 2">
    <name type="scientific">Meloidogyne enterolobii</name>
    <name type="common">Root-knot nematode worm</name>
    <name type="synonym">Meloidogyne mayaguensis</name>
    <dbReference type="NCBI Taxonomy" id="390850"/>
    <lineage>
        <taxon>Eukaryota</taxon>
        <taxon>Metazoa</taxon>
        <taxon>Ecdysozoa</taxon>
        <taxon>Nematoda</taxon>
        <taxon>Chromadorea</taxon>
        <taxon>Rhabditida</taxon>
        <taxon>Tylenchina</taxon>
        <taxon>Tylenchomorpha</taxon>
        <taxon>Tylenchoidea</taxon>
        <taxon>Meloidogynidae</taxon>
        <taxon>Meloidogyninae</taxon>
        <taxon>Meloidogyne</taxon>
    </lineage>
</organism>
<reference evidence="1" key="1">
    <citation type="submission" date="2023-11" db="EMBL/GenBank/DDBJ databases">
        <authorList>
            <person name="Poullet M."/>
        </authorList>
    </citation>
    <scope>NUCLEOTIDE SEQUENCE</scope>
    <source>
        <strain evidence="1">E1834</strain>
    </source>
</reference>
<name>A0ACB0ZL36_MELEN</name>
<gene>
    <name evidence="1" type="ORF">MENTE1834_LOCUS26957</name>
</gene>
<dbReference type="EMBL" id="CAVMJV010000039">
    <property type="protein sequence ID" value="CAK5079819.1"/>
    <property type="molecule type" value="Genomic_DNA"/>
</dbReference>
<sequence>MVFDKAVAKKETKCPICDKDYKEDEQIDMTSCGHFYHTDCILKWFETAKSDFKKCPTCRRAQLKNFVPSDIDKLNKKLKEVGVEFKKKINIRSKLSNAQIQLLIQLGYSIE</sequence>